<gene>
    <name evidence="5" type="ORF">MHL29_05650</name>
</gene>
<dbReference type="RefSeq" id="WP_019284346.1">
    <property type="nucleotide sequence ID" value="NZ_DAMCTM010000021.1"/>
</dbReference>
<evidence type="ECO:0000313" key="5">
    <source>
        <dbReference type="EMBL" id="MCG7321379.1"/>
    </source>
</evidence>
<dbReference type="InterPro" id="IPR008920">
    <property type="entry name" value="TF_FadR/GntR_C"/>
</dbReference>
<keyword evidence="2" id="KW-0238">DNA-binding</keyword>
<dbReference type="PANTHER" id="PTHR43537">
    <property type="entry name" value="TRANSCRIPTIONAL REGULATOR, GNTR FAMILY"/>
    <property type="match status" value="1"/>
</dbReference>
<sequence>MPRSSLVDETVTTLLDRIVSGRLGPGDRLPGQDELATLLGVSRLTVREATATLAAGHVLRVEHGNGTFVNPVDRWTDLDAVSRAARAGGQGSDATAQSLIEIRRMIEVGACALAARRATERDLDLLQQHCEAMAEAVTQSDLESFVRHDMAFHARILEAAGNPFLGAVYDPLRRVLERARYQTSEVPVIREHALDHHRRVLAALRTGDPEAAQAAMDAHMDQTSDDLATHVRL</sequence>
<evidence type="ECO:0000256" key="2">
    <source>
        <dbReference type="ARBA" id="ARBA00023125"/>
    </source>
</evidence>
<dbReference type="PANTHER" id="PTHR43537:SF44">
    <property type="entry name" value="GNTR FAMILY REGULATORY PROTEIN"/>
    <property type="match status" value="1"/>
</dbReference>
<dbReference type="Proteomes" id="UP001521931">
    <property type="component" value="Unassembled WGS sequence"/>
</dbReference>
<evidence type="ECO:0000256" key="3">
    <source>
        <dbReference type="ARBA" id="ARBA00023163"/>
    </source>
</evidence>
<keyword evidence="6" id="KW-1185">Reference proteome</keyword>
<dbReference type="PRINTS" id="PR00035">
    <property type="entry name" value="HTHGNTR"/>
</dbReference>
<dbReference type="Gene3D" id="1.20.120.530">
    <property type="entry name" value="GntR ligand-binding domain-like"/>
    <property type="match status" value="1"/>
</dbReference>
<accession>A0ABS9Q0H1</accession>
<dbReference type="Pfam" id="PF00392">
    <property type="entry name" value="GntR"/>
    <property type="match status" value="1"/>
</dbReference>
<dbReference type="InterPro" id="IPR036388">
    <property type="entry name" value="WH-like_DNA-bd_sf"/>
</dbReference>
<dbReference type="InterPro" id="IPR000524">
    <property type="entry name" value="Tscrpt_reg_HTH_GntR"/>
</dbReference>
<keyword evidence="1" id="KW-0805">Transcription regulation</keyword>
<organism evidence="5 6">
    <name type="scientific">Arsenicicoccus bolidensis</name>
    <dbReference type="NCBI Taxonomy" id="229480"/>
    <lineage>
        <taxon>Bacteria</taxon>
        <taxon>Bacillati</taxon>
        <taxon>Actinomycetota</taxon>
        <taxon>Actinomycetes</taxon>
        <taxon>Micrococcales</taxon>
        <taxon>Intrasporangiaceae</taxon>
        <taxon>Arsenicicoccus</taxon>
    </lineage>
</organism>
<feature type="domain" description="HTH gntR-type" evidence="4">
    <location>
        <begin position="4"/>
        <end position="72"/>
    </location>
</feature>
<protein>
    <submittedName>
        <fullName evidence="5">FadR family transcriptional regulator</fullName>
    </submittedName>
</protein>
<dbReference type="InterPro" id="IPR011711">
    <property type="entry name" value="GntR_C"/>
</dbReference>
<dbReference type="SMART" id="SM00345">
    <property type="entry name" value="HTH_GNTR"/>
    <property type="match status" value="1"/>
</dbReference>
<dbReference type="EMBL" id="JAKRCV010000011">
    <property type="protein sequence ID" value="MCG7321379.1"/>
    <property type="molecule type" value="Genomic_DNA"/>
</dbReference>
<dbReference type="InterPro" id="IPR036390">
    <property type="entry name" value="WH_DNA-bd_sf"/>
</dbReference>
<evidence type="ECO:0000313" key="6">
    <source>
        <dbReference type="Proteomes" id="UP001521931"/>
    </source>
</evidence>
<dbReference type="SUPFAM" id="SSF48008">
    <property type="entry name" value="GntR ligand-binding domain-like"/>
    <property type="match status" value="1"/>
</dbReference>
<dbReference type="Pfam" id="PF07729">
    <property type="entry name" value="FCD"/>
    <property type="match status" value="1"/>
</dbReference>
<dbReference type="Gene3D" id="1.10.10.10">
    <property type="entry name" value="Winged helix-like DNA-binding domain superfamily/Winged helix DNA-binding domain"/>
    <property type="match status" value="1"/>
</dbReference>
<dbReference type="SMART" id="SM00895">
    <property type="entry name" value="FCD"/>
    <property type="match status" value="1"/>
</dbReference>
<comment type="caution">
    <text evidence="5">The sequence shown here is derived from an EMBL/GenBank/DDBJ whole genome shotgun (WGS) entry which is preliminary data.</text>
</comment>
<name>A0ABS9Q0H1_9MICO</name>
<dbReference type="CDD" id="cd07377">
    <property type="entry name" value="WHTH_GntR"/>
    <property type="match status" value="1"/>
</dbReference>
<proteinExistence type="predicted"/>
<reference evidence="5 6" key="1">
    <citation type="submission" date="2022-02" db="EMBL/GenBank/DDBJ databases">
        <title>Uncovering new skin microbiome diversity through culturing and metagenomics.</title>
        <authorList>
            <person name="Conlan S."/>
            <person name="Deming C."/>
            <person name="Nisc Comparative Sequencing Program N."/>
            <person name="Segre J.A."/>
        </authorList>
    </citation>
    <scope>NUCLEOTIDE SEQUENCE [LARGE SCALE GENOMIC DNA]</scope>
    <source>
        <strain evidence="5 6">ACRQZ</strain>
    </source>
</reference>
<dbReference type="PROSITE" id="PS50949">
    <property type="entry name" value="HTH_GNTR"/>
    <property type="match status" value="1"/>
</dbReference>
<evidence type="ECO:0000259" key="4">
    <source>
        <dbReference type="PROSITE" id="PS50949"/>
    </source>
</evidence>
<dbReference type="SUPFAM" id="SSF46785">
    <property type="entry name" value="Winged helix' DNA-binding domain"/>
    <property type="match status" value="1"/>
</dbReference>
<evidence type="ECO:0000256" key="1">
    <source>
        <dbReference type="ARBA" id="ARBA00023015"/>
    </source>
</evidence>
<keyword evidence="3" id="KW-0804">Transcription</keyword>